<gene>
    <name evidence="1" type="ORF">PIB30_073005</name>
</gene>
<dbReference type="Proteomes" id="UP001341840">
    <property type="component" value="Unassembled WGS sequence"/>
</dbReference>
<reference evidence="1 2" key="1">
    <citation type="journal article" date="2023" name="Plants (Basel)">
        <title>Bridging the Gap: Combining Genomics and Transcriptomics Approaches to Understand Stylosanthes scabra, an Orphan Legume from the Brazilian Caatinga.</title>
        <authorList>
            <person name="Ferreira-Neto J.R.C."/>
            <person name="da Silva M.D."/>
            <person name="Binneck E."/>
            <person name="de Melo N.F."/>
            <person name="da Silva R.H."/>
            <person name="de Melo A.L.T.M."/>
            <person name="Pandolfi V."/>
            <person name="Bustamante F.O."/>
            <person name="Brasileiro-Vidal A.C."/>
            <person name="Benko-Iseppon A.M."/>
        </authorList>
    </citation>
    <scope>NUCLEOTIDE SEQUENCE [LARGE SCALE GENOMIC DNA]</scope>
    <source>
        <tissue evidence="1">Leaves</tissue>
    </source>
</reference>
<name>A0ABU6SPD9_9FABA</name>
<keyword evidence="2" id="KW-1185">Reference proteome</keyword>
<organism evidence="1 2">
    <name type="scientific">Stylosanthes scabra</name>
    <dbReference type="NCBI Taxonomy" id="79078"/>
    <lineage>
        <taxon>Eukaryota</taxon>
        <taxon>Viridiplantae</taxon>
        <taxon>Streptophyta</taxon>
        <taxon>Embryophyta</taxon>
        <taxon>Tracheophyta</taxon>
        <taxon>Spermatophyta</taxon>
        <taxon>Magnoliopsida</taxon>
        <taxon>eudicotyledons</taxon>
        <taxon>Gunneridae</taxon>
        <taxon>Pentapetalae</taxon>
        <taxon>rosids</taxon>
        <taxon>fabids</taxon>
        <taxon>Fabales</taxon>
        <taxon>Fabaceae</taxon>
        <taxon>Papilionoideae</taxon>
        <taxon>50 kb inversion clade</taxon>
        <taxon>dalbergioids sensu lato</taxon>
        <taxon>Dalbergieae</taxon>
        <taxon>Pterocarpus clade</taxon>
        <taxon>Stylosanthes</taxon>
    </lineage>
</organism>
<dbReference type="EMBL" id="JASCZI010061291">
    <property type="protein sequence ID" value="MED6138301.1"/>
    <property type="molecule type" value="Genomic_DNA"/>
</dbReference>
<sequence>MNRAPPPQSQSSHAERWYLALGVAVCLVKALMPTPRHVCWRLSVGFCWLLEAPVTATLGRWCQTPRRCLLSWDAEQETLGIDSWMLERWKDDDFMRRRRRGHLGVCD</sequence>
<evidence type="ECO:0000313" key="2">
    <source>
        <dbReference type="Proteomes" id="UP001341840"/>
    </source>
</evidence>
<accession>A0ABU6SPD9</accession>
<protein>
    <submittedName>
        <fullName evidence="1">Uncharacterized protein</fullName>
    </submittedName>
</protein>
<evidence type="ECO:0000313" key="1">
    <source>
        <dbReference type="EMBL" id="MED6138301.1"/>
    </source>
</evidence>
<proteinExistence type="predicted"/>
<comment type="caution">
    <text evidence="1">The sequence shown here is derived from an EMBL/GenBank/DDBJ whole genome shotgun (WGS) entry which is preliminary data.</text>
</comment>